<dbReference type="Pfam" id="PF21390">
    <property type="entry name" value="Irp3-like_C"/>
    <property type="match status" value="1"/>
</dbReference>
<sequence length="366" mass="39449">MTANVVVCGTGFGRVYLRALEAGGPDAPRGAGDLRLTGVLARGSERSRACAERADVPLYTDPGQLPADTDIAVVAVYAGVNGGPGSELARQLMERGVHVLQEGPLHHDELAESLRVARRAGVVFRVSTHYVRVEPVRRFIAAARRLTARRPVLYADAACGLQVFYHLFDILRLALGGLRPWSFEDARPTPVFHTLTGTVRDVPLTLRVQNQLNPSDPDNHAHLLHRITLGTDGGSLTLSDTHGPLLWSPRPHFPSEERSLTRLEEAASGHLDHAATTPLGDAAAPSYREVVGRLWPDAALRALTELHEAVREGHHPLAEGHAQLAVSHAWRDAAVRLGPPELTDATAVRPIGAGELAGELEVPRCT</sequence>
<feature type="domain" description="Thiazolinyl imine reductase-like C-terminal" evidence="2">
    <location>
        <begin position="154"/>
        <end position="248"/>
    </location>
</feature>
<dbReference type="InterPro" id="IPR051450">
    <property type="entry name" value="Gfo/Idh/MocA_Oxidoreductases"/>
</dbReference>
<dbReference type="NCBIfam" id="TIGR01761">
    <property type="entry name" value="thiaz-red"/>
    <property type="match status" value="1"/>
</dbReference>
<dbReference type="Gene3D" id="3.40.50.720">
    <property type="entry name" value="NAD(P)-binding Rossmann-like Domain"/>
    <property type="match status" value="1"/>
</dbReference>
<dbReference type="InterPro" id="IPR010091">
    <property type="entry name" value="Thiazolinyl_imide_reductase"/>
</dbReference>
<evidence type="ECO:0000259" key="2">
    <source>
        <dbReference type="Pfam" id="PF21390"/>
    </source>
</evidence>
<dbReference type="PANTHER" id="PTHR43377">
    <property type="entry name" value="BILIVERDIN REDUCTASE A"/>
    <property type="match status" value="1"/>
</dbReference>
<dbReference type="EMBL" id="FOET01000021">
    <property type="protein sequence ID" value="SEQ95328.1"/>
    <property type="molecule type" value="Genomic_DNA"/>
</dbReference>
<dbReference type="Proteomes" id="UP000199055">
    <property type="component" value="Unassembled WGS sequence"/>
</dbReference>
<name>A0A1H9K8F0_9ACTN</name>
<accession>A0A1H9K8F0</accession>
<dbReference type="GO" id="GO:0000166">
    <property type="term" value="F:nucleotide binding"/>
    <property type="evidence" value="ECO:0007669"/>
    <property type="project" value="InterPro"/>
</dbReference>
<keyword evidence="4" id="KW-1185">Reference proteome</keyword>
<dbReference type="Pfam" id="PF01408">
    <property type="entry name" value="GFO_IDH_MocA"/>
    <property type="match status" value="1"/>
</dbReference>
<dbReference type="Gene3D" id="3.30.360.10">
    <property type="entry name" value="Dihydrodipicolinate Reductase, domain 2"/>
    <property type="match status" value="1"/>
</dbReference>
<reference evidence="3 4" key="1">
    <citation type="submission" date="2016-10" db="EMBL/GenBank/DDBJ databases">
        <authorList>
            <person name="de Groot N.N."/>
        </authorList>
    </citation>
    <scope>NUCLEOTIDE SEQUENCE [LARGE SCALE GENOMIC DNA]</scope>
    <source>
        <strain evidence="3 4">CGMCC 4.3519</strain>
    </source>
</reference>
<proteinExistence type="predicted"/>
<feature type="domain" description="Gfo/Idh/MocA-like oxidoreductase N-terminal" evidence="1">
    <location>
        <begin position="4"/>
        <end position="126"/>
    </location>
</feature>
<dbReference type="InterPro" id="IPR036291">
    <property type="entry name" value="NAD(P)-bd_dom_sf"/>
</dbReference>
<dbReference type="InterPro" id="IPR000683">
    <property type="entry name" value="Gfo/Idh/MocA-like_OxRdtase_N"/>
</dbReference>
<dbReference type="RefSeq" id="WP_093663190.1">
    <property type="nucleotide sequence ID" value="NZ_FOET01000021.1"/>
</dbReference>
<dbReference type="SUPFAM" id="SSF51735">
    <property type="entry name" value="NAD(P)-binding Rossmann-fold domains"/>
    <property type="match status" value="1"/>
</dbReference>
<dbReference type="InterPro" id="IPR048655">
    <property type="entry name" value="Irp3-like_C"/>
</dbReference>
<evidence type="ECO:0000313" key="3">
    <source>
        <dbReference type="EMBL" id="SEQ95328.1"/>
    </source>
</evidence>
<evidence type="ECO:0000313" key="4">
    <source>
        <dbReference type="Proteomes" id="UP000199055"/>
    </source>
</evidence>
<protein>
    <submittedName>
        <fullName evidence="3">Thiazolinyl imide reductase</fullName>
    </submittedName>
</protein>
<evidence type="ECO:0000259" key="1">
    <source>
        <dbReference type="Pfam" id="PF01408"/>
    </source>
</evidence>
<organism evidence="3 4">
    <name type="scientific">Streptomyces radiopugnans</name>
    <dbReference type="NCBI Taxonomy" id="403935"/>
    <lineage>
        <taxon>Bacteria</taxon>
        <taxon>Bacillati</taxon>
        <taxon>Actinomycetota</taxon>
        <taxon>Actinomycetes</taxon>
        <taxon>Kitasatosporales</taxon>
        <taxon>Streptomycetaceae</taxon>
        <taxon>Streptomyces</taxon>
    </lineage>
</organism>
<dbReference type="PANTHER" id="PTHR43377:SF1">
    <property type="entry name" value="BILIVERDIN REDUCTASE A"/>
    <property type="match status" value="1"/>
</dbReference>
<gene>
    <name evidence="3" type="ORF">SAMN05216481_12157</name>
</gene>
<dbReference type="AlphaFoldDB" id="A0A1H9K8F0"/>
<dbReference type="STRING" id="403935.SAMN05216481_12157"/>